<dbReference type="InterPro" id="IPR041577">
    <property type="entry name" value="RT_RNaseH_2"/>
</dbReference>
<keyword evidence="4" id="KW-0808">Transferase</keyword>
<dbReference type="InParanoid" id="A0A251TYH9"/>
<feature type="compositionally biased region" description="Low complexity" evidence="2">
    <location>
        <begin position="445"/>
        <end position="461"/>
    </location>
</feature>
<feature type="region of interest" description="Disordered" evidence="2">
    <location>
        <begin position="1406"/>
        <end position="1464"/>
    </location>
</feature>
<reference evidence="5" key="1">
    <citation type="journal article" date="2017" name="Nature">
        <title>The sunflower genome provides insights into oil metabolism, flowering and Asterid evolution.</title>
        <authorList>
            <person name="Badouin H."/>
            <person name="Gouzy J."/>
            <person name="Grassa C.J."/>
            <person name="Murat F."/>
            <person name="Staton S.E."/>
            <person name="Cottret L."/>
            <person name="Lelandais-Briere C."/>
            <person name="Owens G.L."/>
            <person name="Carrere S."/>
            <person name="Mayjonade B."/>
            <person name="Legrand L."/>
            <person name="Gill N."/>
            <person name="Kane N.C."/>
            <person name="Bowers J.E."/>
            <person name="Hubner S."/>
            <person name="Bellec A."/>
            <person name="Berard A."/>
            <person name="Berges H."/>
            <person name="Blanchet N."/>
            <person name="Boniface M.C."/>
            <person name="Brunel D."/>
            <person name="Catrice O."/>
            <person name="Chaidir N."/>
            <person name="Claudel C."/>
            <person name="Donnadieu C."/>
            <person name="Faraut T."/>
            <person name="Fievet G."/>
            <person name="Helmstetter N."/>
            <person name="King M."/>
            <person name="Knapp S.J."/>
            <person name="Lai Z."/>
            <person name="Le Paslier M.C."/>
            <person name="Lippi Y."/>
            <person name="Lorenzon L."/>
            <person name="Mandel J.R."/>
            <person name="Marage G."/>
            <person name="Marchand G."/>
            <person name="Marquand E."/>
            <person name="Bret-Mestries E."/>
            <person name="Morien E."/>
            <person name="Nambeesan S."/>
            <person name="Nguyen T."/>
            <person name="Pegot-Espagnet P."/>
            <person name="Pouilly N."/>
            <person name="Raftis F."/>
            <person name="Sallet E."/>
            <person name="Schiex T."/>
            <person name="Thomas J."/>
            <person name="Vandecasteele C."/>
            <person name="Vares D."/>
            <person name="Vear F."/>
            <person name="Vautrin S."/>
            <person name="Crespi M."/>
            <person name="Mangin B."/>
            <person name="Burke J.M."/>
            <person name="Salse J."/>
            <person name="Munos S."/>
            <person name="Vincourt P."/>
            <person name="Rieseberg L.H."/>
            <person name="Langlade N.B."/>
        </authorList>
    </citation>
    <scope>NUCLEOTIDE SEQUENCE [LARGE SCALE GENOMIC DNA]</scope>
    <source>
        <strain evidence="5">cv. SF193</strain>
    </source>
</reference>
<feature type="compositionally biased region" description="Polar residues" evidence="2">
    <location>
        <begin position="571"/>
        <end position="589"/>
    </location>
</feature>
<dbReference type="Gene3D" id="3.30.70.270">
    <property type="match status" value="2"/>
</dbReference>
<dbReference type="Pfam" id="PF17919">
    <property type="entry name" value="RT_RNaseH_2"/>
    <property type="match status" value="1"/>
</dbReference>
<feature type="compositionally biased region" description="Basic and acidic residues" evidence="2">
    <location>
        <begin position="1406"/>
        <end position="1418"/>
    </location>
</feature>
<feature type="compositionally biased region" description="Basic and acidic residues" evidence="2">
    <location>
        <begin position="462"/>
        <end position="474"/>
    </location>
</feature>
<dbReference type="CDD" id="cd01647">
    <property type="entry name" value="RT_LTR"/>
    <property type="match status" value="1"/>
</dbReference>
<proteinExistence type="predicted"/>
<feature type="region of interest" description="Disordered" evidence="2">
    <location>
        <begin position="207"/>
        <end position="229"/>
    </location>
</feature>
<feature type="domain" description="Reverse transcriptase" evidence="3">
    <location>
        <begin position="1719"/>
        <end position="1901"/>
    </location>
</feature>
<feature type="coiled-coil region" evidence="1">
    <location>
        <begin position="1273"/>
        <end position="1300"/>
    </location>
</feature>
<dbReference type="InterPro" id="IPR043502">
    <property type="entry name" value="DNA/RNA_pol_sf"/>
</dbReference>
<dbReference type="SUPFAM" id="SSF56672">
    <property type="entry name" value="DNA/RNA polymerases"/>
    <property type="match status" value="1"/>
</dbReference>
<feature type="region of interest" description="Disordered" evidence="2">
    <location>
        <begin position="566"/>
        <end position="589"/>
    </location>
</feature>
<dbReference type="PANTHER" id="PTHR46249:SF29">
    <property type="entry name" value="VIRAL MOVEMENT PROTEIN"/>
    <property type="match status" value="1"/>
</dbReference>
<dbReference type="PANTHER" id="PTHR46249">
    <property type="entry name" value="CCHC-TYPE DOMAIN-CONTAINING PROTEIN-RELATED"/>
    <property type="match status" value="1"/>
</dbReference>
<evidence type="ECO:0000256" key="2">
    <source>
        <dbReference type="SAM" id="MobiDB-lite"/>
    </source>
</evidence>
<feature type="region of interest" description="Disordered" evidence="2">
    <location>
        <begin position="439"/>
        <end position="476"/>
    </location>
</feature>
<feature type="compositionally biased region" description="Basic and acidic residues" evidence="2">
    <location>
        <begin position="1425"/>
        <end position="1435"/>
    </location>
</feature>
<dbReference type="GO" id="GO:0003964">
    <property type="term" value="F:RNA-directed DNA polymerase activity"/>
    <property type="evidence" value="ECO:0007669"/>
    <property type="project" value="UniProtKB-KW"/>
</dbReference>
<evidence type="ECO:0000256" key="1">
    <source>
        <dbReference type="SAM" id="Coils"/>
    </source>
</evidence>
<keyword evidence="4" id="KW-0695">RNA-directed DNA polymerase</keyword>
<dbReference type="EMBL" id="CM007898">
    <property type="protein sequence ID" value="OTG15636.1"/>
    <property type="molecule type" value="Genomic_DNA"/>
</dbReference>
<keyword evidence="5" id="KW-1185">Reference proteome</keyword>
<evidence type="ECO:0000313" key="5">
    <source>
        <dbReference type="Proteomes" id="UP000215914"/>
    </source>
</evidence>
<dbReference type="CDD" id="cd00303">
    <property type="entry name" value="retropepsin_like"/>
    <property type="match status" value="1"/>
</dbReference>
<dbReference type="Gene3D" id="3.10.10.10">
    <property type="entry name" value="HIV Type 1 Reverse Transcriptase, subunit A, domain 1"/>
    <property type="match status" value="1"/>
</dbReference>
<accession>A0A251TYH9</accession>
<gene>
    <name evidence="4" type="ORF">HannXRQ_Chr09g0262551</name>
</gene>
<dbReference type="Proteomes" id="UP000215914">
    <property type="component" value="Chromosome 9"/>
</dbReference>
<evidence type="ECO:0000313" key="4">
    <source>
        <dbReference type="EMBL" id="OTG15636.1"/>
    </source>
</evidence>
<dbReference type="InterPro" id="IPR043128">
    <property type="entry name" value="Rev_trsase/Diguanyl_cyclase"/>
</dbReference>
<dbReference type="PROSITE" id="PS50878">
    <property type="entry name" value="RT_POL"/>
    <property type="match status" value="1"/>
</dbReference>
<dbReference type="Pfam" id="PF00078">
    <property type="entry name" value="RVT_1"/>
    <property type="match status" value="1"/>
</dbReference>
<evidence type="ECO:0000259" key="3">
    <source>
        <dbReference type="PROSITE" id="PS50878"/>
    </source>
</evidence>
<keyword evidence="4" id="KW-0548">Nucleotidyltransferase</keyword>
<feature type="coiled-coil region" evidence="1">
    <location>
        <begin position="365"/>
        <end position="392"/>
    </location>
</feature>
<protein>
    <submittedName>
        <fullName evidence="4">Putative reverse transcriptase domain, Viral movement protein</fullName>
    </submittedName>
</protein>
<dbReference type="CDD" id="cd09274">
    <property type="entry name" value="RNase_HI_RT_Ty3"/>
    <property type="match status" value="1"/>
</dbReference>
<feature type="region of interest" description="Disordered" evidence="2">
    <location>
        <begin position="1354"/>
        <end position="1374"/>
    </location>
</feature>
<dbReference type="Pfam" id="PF01107">
    <property type="entry name" value="MP"/>
    <property type="match status" value="1"/>
</dbReference>
<name>A0A251TYH9_HELAN</name>
<keyword evidence="1" id="KW-0175">Coiled coil</keyword>
<organism evidence="4 5">
    <name type="scientific">Helianthus annuus</name>
    <name type="common">Common sunflower</name>
    <dbReference type="NCBI Taxonomy" id="4232"/>
    <lineage>
        <taxon>Eukaryota</taxon>
        <taxon>Viridiplantae</taxon>
        <taxon>Streptophyta</taxon>
        <taxon>Embryophyta</taxon>
        <taxon>Tracheophyta</taxon>
        <taxon>Spermatophyta</taxon>
        <taxon>Magnoliopsida</taxon>
        <taxon>eudicotyledons</taxon>
        <taxon>Gunneridae</taxon>
        <taxon>Pentapetalae</taxon>
        <taxon>asterids</taxon>
        <taxon>campanulids</taxon>
        <taxon>Asterales</taxon>
        <taxon>Asteraceae</taxon>
        <taxon>Asteroideae</taxon>
        <taxon>Heliantheae alliance</taxon>
        <taxon>Heliantheae</taxon>
        <taxon>Helianthus</taxon>
    </lineage>
</organism>
<sequence length="2437" mass="278746">MPLNDPSLLTALKAQIQIGGTPQVNTFQATFHYQMAYRVQNHSLDIMVPGSQDNSGDALLIDIDSNATPTCTYVPKQLSREELTKLLPEKWITNYEQIHQAPVQTTTTPDFVRHQDGQVEVRFARQDRREIFSTISMLQPAEEPHFPFDVCDCQECLDEAYELEYKEETKRKKKKGSQNALKKRYEAGDPNVGLLGEPSTKFDYYVLYGDSKPKPKQTQPSRPRHPPTQVDECCMLGTTPPFPSSPGYQVEFPPLTSFEDTQQKTKHSWKIKNPTTVGATGVPESITAAEATLNWQSENAVAQNKALNAILAHQNNITKAHENLTSRVQELEGIIYEVRAKILELHHELLQLVQNSSGPQLPQGLQQKEAEMKFLKAQLADLERQHKQQRVSTYADDPWRLPTTPFVRTSFDPQPLPASSFLHNSPSLNLWAKEQAKIKARKASSTRSTSSESTSKAASSGKGKEPSGSKHDMSDNVMMMTSTKAPEKLPNRENGISSFLQALTKTSKESVPMVAPVIAPLTRDDASSVYEESSTSQSYEEVPPTDEFEHLFMNEDTTERVYVSDIDDEASQTSPQTTERAPPNTDSKQQFTFDDVLPAKWRDRSIEMLTWCTAELQYYSIDMVIKRFLARCQGRLRDWYVSLGEYRQTNILNSKTPEEFINNIFYEFIGNPVDHTIRAREEFLKMKCCSFRPKDLEKHYNRMSERFYCLQGIDDVNLKQVFLNSFPESLANEAYRALEAKSMMVAQASLGGLYQLIKNALTKLCNQKQFLVEFEKTGRRLGSACNDKHLKIKCKDDSSCSCSFGMEVFVQTSKFDSHQLPATTSEHLVPLSLPSDLPRICVFQGYTHIHFGAIRLALTFHGRKGLPAFSRIALVDTRFVEYQHACIGTIQTTLNAGTVFVTFYPNFNMPLNDPSLLTALKAQIQIGGTPQVNTFQATFHYQMAYRVQNHSLDIMVPGSQDNSGDALLIDIDSNATPTCTYVPKQLSREELTKLLPEKWITNYEQIHQAPVQTTTAPNFVRHQDGQVEVRFAKQDRREIFSTISMLQPAKEPHFPFDVCDCQECLDEAYELEYKEETKRKKKKGSQNALKKRYEAGDPNVGLLGEPSGKFDYYVLYGDSKPKPKQTQPSRPRHPPTQVNECCMLGTTPPFPSSPGYQVEFPPLTSFEDTQQKTKHSWKIKNPITVGATGVPESITAAEATLNWQSKNVVAQHKTLNAILAQQNNITKAHENLTTRVQELEGIIYEVRAKILELHHELLQLVHNSSGPQFPQGLQQKEAEMKFLKAQLADLERQHMQQKASIYAEDTWKLSTPSVQTSFDPQRLPTSPFVQTSPSLSLWSKEQAEITARKIMKSTTSDGVKKTPCPKKEAKQNLDDSPIMASSKAPEVHPLIEENHTSSFLKILGQEEDKGKTNGRKMDSLPNPELDQKTNPDRKTFLGKRKRCEPDQEAEPETFLKKRKRCDTKKTQKKRVRYIKISRRKIKVPSLHTKAKQIFKTKQICMVKDSSCQRRHNRAPAPLAKVHLLTSTYAKPIPVIAFFDTGSSASLLNPAILPEEYWRPHNQTFYTVNGEPFIIDKISIPVYLRLFPSCTIKHRFLGTDSHRKDLLLGFDILYRLRDLRYGEEGLRYKKFTNPWVSFPSLYMVSPTSLDTIKAQIIKSSCASSHTEFLTKHKSPLWLNPSFFVSLPFKQNEDINPTRASHPGMNPDHTQLAIQECQELLRQDLIEPTTSQWACEAFYVNKRSEQVRGKLRLVINYQPLNHFLADDKFPLPQKKSLFQSLVNAKVLSKFDLKAGFWQLGIKPEDRPKTAFCIPNHHYQWKVMPFGLKNAPSVFQKAMVKVFAPILDNALIYIDDILLFSEDEDSHVVLLEKFHDIVKHYGIMLSEKKMEIGVTTIDFLGMKITDGMYQPQPHIAQELHRFPDKLTSQKEVQQFLGLVNYMADFLPRLSNHTEHLFPMLKKNPPPWSEKQTQAVKGIKQLADVMPPLKIPATNDKRILQTDASDEHWAAVLITEDDEGVRKISGYKSGTFKESEKHYHSTYREILAVKKGIEKFQFHLVGYSFLIEMDMSSFPKMLEFKRKMLPEPQLLRWANWFSQWKFTVKHIKGKDNVLADFLTRPKAYKYMSSNMVQHHHSHHKDVLPAIFMMEAANSCTPEGTIPLDQEFKEREVPEEIVEIIADQALKDRSVLNYKTFLTITLKHHGLFMKGLVFHPNYPFMNVFHIRDLYKLPKEALCFFWYLFEAFTIAMSFNTAKLLQYLIDCQFGQLSKEQKHTLTLLQWFLPAHQWTGQMAAAAGSKRYCVVVFRRPRCYLTPTSIPQDGKAAIYHSPLSFIYAWVKHKPATFSFKLFHEQEWMSIRKCLAAANGFKIEEMPKEVVEGVNAWKNEDPHSEIWNDAHREYIRTHITKGITMLTSDELAVWDYDKESSLDPAEDPDEEED</sequence>
<dbReference type="InterPro" id="IPR000477">
    <property type="entry name" value="RT_dom"/>
</dbReference>
<dbReference type="InterPro" id="IPR028919">
    <property type="entry name" value="Viral_movement"/>
</dbReference>